<dbReference type="AlphaFoldDB" id="A0A1I6KY63"/>
<dbReference type="GO" id="GO:0003949">
    <property type="term" value="F:1-(5-phosphoribosyl)-5-[(5-phosphoribosylamino)methylideneamino]imidazole-4-carboxamide isomerase activity"/>
    <property type="evidence" value="ECO:0007669"/>
    <property type="project" value="UniProtKB-UniRule"/>
</dbReference>
<evidence type="ECO:0000256" key="4">
    <source>
        <dbReference type="ARBA" id="ARBA00009667"/>
    </source>
</evidence>
<dbReference type="UniPathway" id="UPA00031">
    <property type="reaction ID" value="UER00009"/>
</dbReference>
<evidence type="ECO:0000256" key="7">
    <source>
        <dbReference type="ARBA" id="ARBA00023102"/>
    </source>
</evidence>
<dbReference type="PANTHER" id="PTHR43090:SF2">
    <property type="entry name" value="1-(5-PHOSPHORIBOSYL)-5-[(5-PHOSPHORIBOSYLAMINO)METHYLIDENEAMINO] IMIDAZOLE-4-CARBOXAMIDE ISOMERASE"/>
    <property type="match status" value="1"/>
</dbReference>
<evidence type="ECO:0000256" key="6">
    <source>
        <dbReference type="ARBA" id="ARBA00022605"/>
    </source>
</evidence>
<dbReference type="CDD" id="cd04732">
    <property type="entry name" value="HisA"/>
    <property type="match status" value="1"/>
</dbReference>
<keyword evidence="7 9" id="KW-0368">Histidine biosynthesis</keyword>
<dbReference type="EC" id="5.3.1.16" evidence="9"/>
<evidence type="ECO:0000256" key="3">
    <source>
        <dbReference type="ARBA" id="ARBA00005133"/>
    </source>
</evidence>
<dbReference type="InterPro" id="IPR023016">
    <property type="entry name" value="HisA/PriA"/>
</dbReference>
<keyword evidence="6 9" id="KW-0028">Amino-acid biosynthesis</keyword>
<dbReference type="GO" id="GO:0005737">
    <property type="term" value="C:cytoplasm"/>
    <property type="evidence" value="ECO:0007669"/>
    <property type="project" value="UniProtKB-SubCell"/>
</dbReference>
<dbReference type="STRING" id="37658.SAMN05661086_02886"/>
<dbReference type="InterPro" id="IPR013785">
    <property type="entry name" value="Aldolase_TIM"/>
</dbReference>
<evidence type="ECO:0000256" key="8">
    <source>
        <dbReference type="ARBA" id="ARBA00023235"/>
    </source>
</evidence>
<proteinExistence type="inferred from homology"/>
<evidence type="ECO:0000313" key="12">
    <source>
        <dbReference type="Proteomes" id="UP000199659"/>
    </source>
</evidence>
<dbReference type="EMBL" id="FOYZ01000011">
    <property type="protein sequence ID" value="SFR96159.1"/>
    <property type="molecule type" value="Genomic_DNA"/>
</dbReference>
<dbReference type="InterPro" id="IPR006062">
    <property type="entry name" value="His_biosynth"/>
</dbReference>
<dbReference type="SUPFAM" id="SSF51366">
    <property type="entry name" value="Ribulose-phoshate binding barrel"/>
    <property type="match status" value="1"/>
</dbReference>
<comment type="subcellular location">
    <subcellularLocation>
        <location evidence="2 9">Cytoplasm</location>
    </subcellularLocation>
</comment>
<keyword evidence="12" id="KW-1185">Reference proteome</keyword>
<evidence type="ECO:0000256" key="2">
    <source>
        <dbReference type="ARBA" id="ARBA00004496"/>
    </source>
</evidence>
<dbReference type="RefSeq" id="WP_092562092.1">
    <property type="nucleotide sequence ID" value="NZ_FOYZ01000011.1"/>
</dbReference>
<sequence length="243" mass="26566">MKIIPSINIKNGHCVRLVPSQYQCSDIISHSPKKVAKMWQEKGASFLHVVDVDGALSGHVVNDETIKSLIENLSIPFEVGGGIRSMKAIESILNLGVKRAVIGTKAVGNPTFIREAISNFGAEKIVVSIDAINGMVAMEGWEKVSNYNAVAMAKEMIELGVRNIEYTDILRADLKLGPNVEHIQEMIKSTGLDIIVAGGIHTLKDLEQVVNSRAYGVILESPLYDNRIDLTTAIELFEKGDKK</sequence>
<reference evidence="11 12" key="1">
    <citation type="submission" date="2016-10" db="EMBL/GenBank/DDBJ databases">
        <authorList>
            <person name="de Groot N.N."/>
        </authorList>
    </citation>
    <scope>NUCLEOTIDE SEQUENCE [LARGE SCALE GENOMIC DNA]</scope>
    <source>
        <strain evidence="11 12">743A</strain>
    </source>
</reference>
<comment type="catalytic activity">
    <reaction evidence="1 9">
        <text>1-(5-phospho-beta-D-ribosyl)-5-[(5-phospho-beta-D-ribosylamino)methylideneamino]imidazole-4-carboxamide = 5-[(5-phospho-1-deoxy-D-ribulos-1-ylimino)methylamino]-1-(5-phospho-beta-D-ribosyl)imidazole-4-carboxamide</text>
        <dbReference type="Rhea" id="RHEA:15469"/>
        <dbReference type="ChEBI" id="CHEBI:58435"/>
        <dbReference type="ChEBI" id="CHEBI:58525"/>
        <dbReference type="EC" id="5.3.1.16"/>
    </reaction>
</comment>
<evidence type="ECO:0000256" key="9">
    <source>
        <dbReference type="HAMAP-Rule" id="MF_01014"/>
    </source>
</evidence>
<evidence type="ECO:0000256" key="5">
    <source>
        <dbReference type="ARBA" id="ARBA00022490"/>
    </source>
</evidence>
<protein>
    <recommendedName>
        <fullName evidence="9">1-(5-phosphoribosyl)-5-[(5-phosphoribosylamino)methylideneamino] imidazole-4-carboxamide isomerase</fullName>
        <ecNumber evidence="9">5.3.1.16</ecNumber>
    </recommendedName>
    <alternativeName>
        <fullName evidence="9">Phosphoribosylformimino-5-aminoimidazole carboxamide ribotide isomerase</fullName>
    </alternativeName>
</protein>
<dbReference type="Gene3D" id="3.20.20.70">
    <property type="entry name" value="Aldolase class I"/>
    <property type="match status" value="1"/>
</dbReference>
<accession>A0A1I6KY63</accession>
<feature type="active site" description="Proton donor" evidence="9">
    <location>
        <position position="130"/>
    </location>
</feature>
<organism evidence="11 12">
    <name type="scientific">Anaeromicropila populeti</name>
    <dbReference type="NCBI Taxonomy" id="37658"/>
    <lineage>
        <taxon>Bacteria</taxon>
        <taxon>Bacillati</taxon>
        <taxon>Bacillota</taxon>
        <taxon>Clostridia</taxon>
        <taxon>Lachnospirales</taxon>
        <taxon>Lachnospiraceae</taxon>
        <taxon>Anaeromicropila</taxon>
    </lineage>
</organism>
<comment type="similarity">
    <text evidence="4 9 10">Belongs to the HisA/HisF family.</text>
</comment>
<dbReference type="HAMAP" id="MF_01014">
    <property type="entry name" value="HisA"/>
    <property type="match status" value="1"/>
</dbReference>
<dbReference type="PANTHER" id="PTHR43090">
    <property type="entry name" value="1-(5-PHOSPHORIBOSYL)-5-[(5-PHOSPHORIBOSYLAMINO)METHYLIDENEAMINO] IMIDAZOLE-4-CARBOXAMIDE ISOMERASE"/>
    <property type="match status" value="1"/>
</dbReference>
<dbReference type="Pfam" id="PF00977">
    <property type="entry name" value="His_biosynth"/>
    <property type="match status" value="1"/>
</dbReference>
<comment type="caution">
    <text evidence="9">Lacks conserved residue(s) required for the propagation of feature annotation.</text>
</comment>
<dbReference type="OrthoDB" id="9807749at2"/>
<dbReference type="GO" id="GO:0000105">
    <property type="term" value="P:L-histidine biosynthetic process"/>
    <property type="evidence" value="ECO:0007669"/>
    <property type="project" value="UniProtKB-UniRule"/>
</dbReference>
<evidence type="ECO:0000256" key="10">
    <source>
        <dbReference type="RuleBase" id="RU003657"/>
    </source>
</evidence>
<name>A0A1I6KY63_9FIRM</name>
<keyword evidence="8 9" id="KW-0413">Isomerase</keyword>
<evidence type="ECO:0000313" key="11">
    <source>
        <dbReference type="EMBL" id="SFR96159.1"/>
    </source>
</evidence>
<gene>
    <name evidence="9" type="primary">hisA</name>
    <name evidence="11" type="ORF">SAMN05661086_02886</name>
</gene>
<comment type="pathway">
    <text evidence="3 9">Amino-acid biosynthesis; L-histidine biosynthesis; L-histidine from 5-phospho-alpha-D-ribose 1-diphosphate: step 4/9.</text>
</comment>
<keyword evidence="5 9" id="KW-0963">Cytoplasm</keyword>
<dbReference type="InterPro" id="IPR011060">
    <property type="entry name" value="RibuloseP-bd_barrel"/>
</dbReference>
<dbReference type="InterPro" id="IPR044524">
    <property type="entry name" value="Isoase_HisA-like"/>
</dbReference>
<dbReference type="Proteomes" id="UP000199659">
    <property type="component" value="Unassembled WGS sequence"/>
</dbReference>
<evidence type="ECO:0000256" key="1">
    <source>
        <dbReference type="ARBA" id="ARBA00000901"/>
    </source>
</evidence>
<dbReference type="GO" id="GO:0000162">
    <property type="term" value="P:L-tryptophan biosynthetic process"/>
    <property type="evidence" value="ECO:0007669"/>
    <property type="project" value="TreeGrafter"/>
</dbReference>
<dbReference type="FunFam" id="3.20.20.70:FF:000009">
    <property type="entry name" value="1-(5-phosphoribosyl)-5-[(5-phosphoribosylamino)methylideneamino] imidazole-4-carboxamide isomerase"/>
    <property type="match status" value="1"/>
</dbReference>